<sequence>MRILFLTYYFPPLGGSGIVRVSKFIKYLKREGYQISVITIKNIPFYYYDYEVLKELLPINIYRSESLDFARLLYFFGIKKRFSYAGTEFSHFLNKIFFPDAKIGFLPLGYLTSYSVIQKEKPDIIFATSPPYTILLLALLLKKRFSLPLISDFRDLYPTGTIPPPFYFKGLIKSLRNLIYKNSDKIIAAHYETLKAFLNNDKIVFLPNGYDPEDFLVEKKDLETKSILYAGNLERNSKDLLFLAKDLEEVSDLKIYLCGHIDFLLEKEIRKYKNIVYLGSLPHKEVCALMKGADYLLYLSKPNQIIGLKLFEYIGARKPIIFLGEISEEIKMLNEKYKIGYFYSEVKERIKRKEFLEINKEIADYFSFPYLVKRLKEVINSLIK</sequence>
<proteinExistence type="predicted"/>
<name>A0A7V4E2I4_UNCW3</name>
<dbReference type="Pfam" id="PF13439">
    <property type="entry name" value="Glyco_transf_4"/>
    <property type="match status" value="1"/>
</dbReference>
<gene>
    <name evidence="2" type="ORF">ENU74_00380</name>
</gene>
<dbReference type="Pfam" id="PF13692">
    <property type="entry name" value="Glyco_trans_1_4"/>
    <property type="match status" value="1"/>
</dbReference>
<dbReference type="AlphaFoldDB" id="A0A7V4E2I4"/>
<dbReference type="PANTHER" id="PTHR12526:SF622">
    <property type="entry name" value="GLYCOSYLTRANSFERASE (GROUP I)"/>
    <property type="match status" value="1"/>
</dbReference>
<dbReference type="PANTHER" id="PTHR12526">
    <property type="entry name" value="GLYCOSYLTRANSFERASE"/>
    <property type="match status" value="1"/>
</dbReference>
<reference evidence="2" key="1">
    <citation type="journal article" date="2020" name="mSystems">
        <title>Genome- and Community-Level Interaction Insights into Carbon Utilization and Element Cycling Functions of Hydrothermarchaeota in Hydrothermal Sediment.</title>
        <authorList>
            <person name="Zhou Z."/>
            <person name="Liu Y."/>
            <person name="Xu W."/>
            <person name="Pan J."/>
            <person name="Luo Z.H."/>
            <person name="Li M."/>
        </authorList>
    </citation>
    <scope>NUCLEOTIDE SEQUENCE [LARGE SCALE GENOMIC DNA]</scope>
    <source>
        <strain evidence="2">SpSt-697</strain>
    </source>
</reference>
<dbReference type="Gene3D" id="3.40.50.2000">
    <property type="entry name" value="Glycogen Phosphorylase B"/>
    <property type="match status" value="2"/>
</dbReference>
<dbReference type="EMBL" id="DTDR01000010">
    <property type="protein sequence ID" value="HGK63047.1"/>
    <property type="molecule type" value="Genomic_DNA"/>
</dbReference>
<organism evidence="2">
    <name type="scientific">candidate division WOR-3 bacterium</name>
    <dbReference type="NCBI Taxonomy" id="2052148"/>
    <lineage>
        <taxon>Bacteria</taxon>
        <taxon>Bacteria division WOR-3</taxon>
    </lineage>
</organism>
<accession>A0A7V4E2I4</accession>
<feature type="domain" description="Glycosyltransferase subfamily 4-like N-terminal" evidence="1">
    <location>
        <begin position="94"/>
        <end position="213"/>
    </location>
</feature>
<evidence type="ECO:0000259" key="1">
    <source>
        <dbReference type="Pfam" id="PF13439"/>
    </source>
</evidence>
<evidence type="ECO:0000313" key="2">
    <source>
        <dbReference type="EMBL" id="HGK63047.1"/>
    </source>
</evidence>
<dbReference type="InterPro" id="IPR028098">
    <property type="entry name" value="Glyco_trans_4-like_N"/>
</dbReference>
<protein>
    <recommendedName>
        <fullName evidence="1">Glycosyltransferase subfamily 4-like N-terminal domain-containing protein</fullName>
    </recommendedName>
</protein>
<comment type="caution">
    <text evidence="2">The sequence shown here is derived from an EMBL/GenBank/DDBJ whole genome shotgun (WGS) entry which is preliminary data.</text>
</comment>
<dbReference type="SUPFAM" id="SSF53756">
    <property type="entry name" value="UDP-Glycosyltransferase/glycogen phosphorylase"/>
    <property type="match status" value="1"/>
</dbReference>